<proteinExistence type="predicted"/>
<dbReference type="KEGG" id="hro:HELRODRAFT_159478"/>
<keyword evidence="1" id="KW-0732">Signal</keyword>
<dbReference type="CTD" id="20198329"/>
<feature type="signal peptide" evidence="1">
    <location>
        <begin position="1"/>
        <end position="18"/>
    </location>
</feature>
<dbReference type="EnsemblMetazoa" id="HelroT159478">
    <property type="protein sequence ID" value="HelroP159478"/>
    <property type="gene ID" value="HelroG159478"/>
</dbReference>
<dbReference type="PROSITE" id="PS50041">
    <property type="entry name" value="C_TYPE_LECTIN_2"/>
    <property type="match status" value="1"/>
</dbReference>
<dbReference type="SMART" id="SM00034">
    <property type="entry name" value="CLECT"/>
    <property type="match status" value="1"/>
</dbReference>
<evidence type="ECO:0000313" key="3">
    <source>
        <dbReference type="EMBL" id="ESO12892.1"/>
    </source>
</evidence>
<reference evidence="4" key="3">
    <citation type="submission" date="2015-06" db="UniProtKB">
        <authorList>
            <consortium name="EnsemblMetazoa"/>
        </authorList>
    </citation>
    <scope>IDENTIFICATION</scope>
</reference>
<feature type="domain" description="C-type lectin" evidence="2">
    <location>
        <begin position="143"/>
        <end position="221"/>
    </location>
</feature>
<reference evidence="3 5" key="2">
    <citation type="journal article" date="2013" name="Nature">
        <title>Insights into bilaterian evolution from three spiralian genomes.</title>
        <authorList>
            <person name="Simakov O."/>
            <person name="Marletaz F."/>
            <person name="Cho S.J."/>
            <person name="Edsinger-Gonzales E."/>
            <person name="Havlak P."/>
            <person name="Hellsten U."/>
            <person name="Kuo D.H."/>
            <person name="Larsson T."/>
            <person name="Lv J."/>
            <person name="Arendt D."/>
            <person name="Savage R."/>
            <person name="Osoegawa K."/>
            <person name="de Jong P."/>
            <person name="Grimwood J."/>
            <person name="Chapman J.A."/>
            <person name="Shapiro H."/>
            <person name="Aerts A."/>
            <person name="Otillar R.P."/>
            <person name="Terry A.Y."/>
            <person name="Boore J.L."/>
            <person name="Grigoriev I.V."/>
            <person name="Lindberg D.R."/>
            <person name="Seaver E.C."/>
            <person name="Weisblat D.A."/>
            <person name="Putnam N.H."/>
            <person name="Rokhsar D.S."/>
        </authorList>
    </citation>
    <scope>NUCLEOTIDE SEQUENCE</scope>
</reference>
<evidence type="ECO:0000313" key="4">
    <source>
        <dbReference type="EnsemblMetazoa" id="HelroP159478"/>
    </source>
</evidence>
<dbReference type="InterPro" id="IPR050801">
    <property type="entry name" value="Ca-Dep_Lectins_ImmuneDev"/>
</dbReference>
<keyword evidence="5" id="KW-1185">Reference proteome</keyword>
<accession>T1EP29</accession>
<dbReference type="Gene3D" id="3.10.100.10">
    <property type="entry name" value="Mannose-Binding Protein A, subunit A"/>
    <property type="match status" value="2"/>
</dbReference>
<protein>
    <recommendedName>
        <fullName evidence="2">C-type lectin domain-containing protein</fullName>
    </recommendedName>
</protein>
<dbReference type="InterPro" id="IPR016187">
    <property type="entry name" value="CTDL_fold"/>
</dbReference>
<evidence type="ECO:0000259" key="2">
    <source>
        <dbReference type="PROSITE" id="PS50041"/>
    </source>
</evidence>
<dbReference type="RefSeq" id="XP_009009612.1">
    <property type="nucleotide sequence ID" value="XM_009011364.1"/>
</dbReference>
<dbReference type="GO" id="GO:0038187">
    <property type="term" value="F:pattern recognition receptor activity"/>
    <property type="evidence" value="ECO:0000318"/>
    <property type="project" value="GO_Central"/>
</dbReference>
<evidence type="ECO:0000313" key="5">
    <source>
        <dbReference type="Proteomes" id="UP000015101"/>
    </source>
</evidence>
<dbReference type="GO" id="GO:0006955">
    <property type="term" value="P:immune response"/>
    <property type="evidence" value="ECO:0000318"/>
    <property type="project" value="GO_Central"/>
</dbReference>
<dbReference type="PANTHER" id="PTHR22801:SF63">
    <property type="entry name" value="C-TYPE LECTIN DOMAIN-CONTAINING PROTEIN"/>
    <property type="match status" value="1"/>
</dbReference>
<gene>
    <name evidence="4" type="primary">20198329</name>
    <name evidence="3" type="ORF">HELRODRAFT_159478</name>
</gene>
<reference evidence="5" key="1">
    <citation type="submission" date="2012-12" db="EMBL/GenBank/DDBJ databases">
        <authorList>
            <person name="Hellsten U."/>
            <person name="Grimwood J."/>
            <person name="Chapman J.A."/>
            <person name="Shapiro H."/>
            <person name="Aerts A."/>
            <person name="Otillar R.P."/>
            <person name="Terry A.Y."/>
            <person name="Boore J.L."/>
            <person name="Simakov O."/>
            <person name="Marletaz F."/>
            <person name="Cho S.-J."/>
            <person name="Edsinger-Gonzales E."/>
            <person name="Havlak P."/>
            <person name="Kuo D.-H."/>
            <person name="Larsson T."/>
            <person name="Lv J."/>
            <person name="Arendt D."/>
            <person name="Savage R."/>
            <person name="Osoegawa K."/>
            <person name="de Jong P."/>
            <person name="Lindberg D.R."/>
            <person name="Seaver E.C."/>
            <person name="Weisblat D.A."/>
            <person name="Putnam N.H."/>
            <person name="Grigoriev I.V."/>
            <person name="Rokhsar D.S."/>
        </authorList>
    </citation>
    <scope>NUCLEOTIDE SEQUENCE</scope>
</reference>
<dbReference type="InParanoid" id="T1EP29"/>
<sequence length="223" mass="25307">MADYKMFILLVALSISGGDTCPNEFLNVGGRCVKVVLTQSTWEDAVNECDKLKANLAIIDTQPFLTGLTTYLSSNFKGKCVSSTLGTDGFWTAGLKRKTDLVFNWKIYRLSKFLDEIVYRNLKEANNWAPGKCISGYLETDGFWTAGLLRRTDRVFNWKIYRLSKFLDEIVYKNLKEANNWAPGEPNNPGSDEDCVELRNYGPKYQFNNIPCSLKNCLICQMA</sequence>
<dbReference type="AlphaFoldDB" id="T1EP29"/>
<dbReference type="EMBL" id="AMQM01000258">
    <property type="status" value="NOT_ANNOTATED_CDS"/>
    <property type="molecule type" value="Genomic_DNA"/>
</dbReference>
<dbReference type="OrthoDB" id="5971046at2759"/>
<dbReference type="EMBL" id="KB095811">
    <property type="protein sequence ID" value="ESO12892.1"/>
    <property type="molecule type" value="Genomic_DNA"/>
</dbReference>
<dbReference type="HOGENOM" id="CLU_120655_0_0_1"/>
<evidence type="ECO:0000256" key="1">
    <source>
        <dbReference type="SAM" id="SignalP"/>
    </source>
</evidence>
<dbReference type="PANTHER" id="PTHR22801">
    <property type="entry name" value="LITHOSTATHINE"/>
    <property type="match status" value="1"/>
</dbReference>
<dbReference type="InterPro" id="IPR016186">
    <property type="entry name" value="C-type_lectin-like/link_sf"/>
</dbReference>
<dbReference type="GO" id="GO:0009897">
    <property type="term" value="C:external side of plasma membrane"/>
    <property type="evidence" value="ECO:0000318"/>
    <property type="project" value="GO_Central"/>
</dbReference>
<name>T1EP29_HELRO</name>
<dbReference type="Proteomes" id="UP000015101">
    <property type="component" value="Unassembled WGS sequence"/>
</dbReference>
<dbReference type="GeneID" id="20198329"/>
<feature type="chain" id="PRO_5010979931" description="C-type lectin domain-containing protein" evidence="1">
    <location>
        <begin position="19"/>
        <end position="223"/>
    </location>
</feature>
<dbReference type="InterPro" id="IPR001304">
    <property type="entry name" value="C-type_lectin-like"/>
</dbReference>
<organism evidence="4 5">
    <name type="scientific">Helobdella robusta</name>
    <name type="common">Californian leech</name>
    <dbReference type="NCBI Taxonomy" id="6412"/>
    <lineage>
        <taxon>Eukaryota</taxon>
        <taxon>Metazoa</taxon>
        <taxon>Spiralia</taxon>
        <taxon>Lophotrochozoa</taxon>
        <taxon>Annelida</taxon>
        <taxon>Clitellata</taxon>
        <taxon>Hirudinea</taxon>
        <taxon>Rhynchobdellida</taxon>
        <taxon>Glossiphoniidae</taxon>
        <taxon>Helobdella</taxon>
    </lineage>
</organism>
<dbReference type="GO" id="GO:0030246">
    <property type="term" value="F:carbohydrate binding"/>
    <property type="evidence" value="ECO:0000318"/>
    <property type="project" value="GO_Central"/>
</dbReference>
<dbReference type="SUPFAM" id="SSF56436">
    <property type="entry name" value="C-type lectin-like"/>
    <property type="match status" value="1"/>
</dbReference>